<feature type="transmembrane region" description="Helical" evidence="9">
    <location>
        <begin position="148"/>
        <end position="169"/>
    </location>
</feature>
<keyword evidence="6" id="KW-0325">Glycoprotein</keyword>
<dbReference type="PANTHER" id="PTHR23294">
    <property type="entry name" value="ET TRANSLATION PRODUCT-RELATED"/>
    <property type="match status" value="1"/>
</dbReference>
<dbReference type="Pfam" id="PF05978">
    <property type="entry name" value="UNC-93"/>
    <property type="match status" value="1"/>
</dbReference>
<reference evidence="11" key="1">
    <citation type="submission" date="2025-08" db="UniProtKB">
        <authorList>
            <consortium name="RefSeq"/>
        </authorList>
    </citation>
    <scope>IDENTIFICATION</scope>
</reference>
<evidence type="ECO:0000256" key="3">
    <source>
        <dbReference type="ARBA" id="ARBA00022692"/>
    </source>
</evidence>
<evidence type="ECO:0000256" key="8">
    <source>
        <dbReference type="ARBA" id="ARBA00041910"/>
    </source>
</evidence>
<comment type="similarity">
    <text evidence="2">Belongs to the unc-93 family.</text>
</comment>
<accession>A0A3Q0IT59</accession>
<evidence type="ECO:0000256" key="7">
    <source>
        <dbReference type="ARBA" id="ARBA00040302"/>
    </source>
</evidence>
<gene>
    <name evidence="11" type="primary">LOC103507077</name>
</gene>
<feature type="transmembrane region" description="Helical" evidence="9">
    <location>
        <begin position="45"/>
        <end position="65"/>
    </location>
</feature>
<dbReference type="Proteomes" id="UP000079169">
    <property type="component" value="Unplaced"/>
</dbReference>
<proteinExistence type="inferred from homology"/>
<dbReference type="InterPro" id="IPR051617">
    <property type="entry name" value="UNC-93-like_regulator"/>
</dbReference>
<feature type="transmembrane region" description="Helical" evidence="9">
    <location>
        <begin position="7"/>
        <end position="25"/>
    </location>
</feature>
<dbReference type="AlphaFoldDB" id="A0A3Q0IT59"/>
<keyword evidence="5 9" id="KW-0472">Membrane</keyword>
<keyword evidence="4 9" id="KW-1133">Transmembrane helix</keyword>
<feature type="transmembrane region" description="Helical" evidence="9">
    <location>
        <begin position="109"/>
        <end position="128"/>
    </location>
</feature>
<dbReference type="PANTHER" id="PTHR23294:SF0">
    <property type="entry name" value="UNC93-LIKE PROTEIN MFSD11"/>
    <property type="match status" value="1"/>
</dbReference>
<feature type="transmembrane region" description="Helical" evidence="9">
    <location>
        <begin position="175"/>
        <end position="196"/>
    </location>
</feature>
<evidence type="ECO:0000256" key="2">
    <source>
        <dbReference type="ARBA" id="ARBA00009172"/>
    </source>
</evidence>
<dbReference type="GO" id="GO:0016020">
    <property type="term" value="C:membrane"/>
    <property type="evidence" value="ECO:0007669"/>
    <property type="project" value="UniProtKB-SubCell"/>
</dbReference>
<evidence type="ECO:0000256" key="9">
    <source>
        <dbReference type="SAM" id="Phobius"/>
    </source>
</evidence>
<dbReference type="KEGG" id="dci:103507077"/>
<evidence type="ECO:0000313" key="11">
    <source>
        <dbReference type="RefSeq" id="XP_026677828.1"/>
    </source>
</evidence>
<evidence type="ECO:0000313" key="10">
    <source>
        <dbReference type="Proteomes" id="UP000079169"/>
    </source>
</evidence>
<protein>
    <recommendedName>
        <fullName evidence="7">UNC93-like protein MFSD11</fullName>
    </recommendedName>
    <alternativeName>
        <fullName evidence="8">Major facilitator superfamily domain-containing protein 11</fullName>
    </alternativeName>
</protein>
<keyword evidence="10" id="KW-1185">Reference proteome</keyword>
<dbReference type="SUPFAM" id="SSF103473">
    <property type="entry name" value="MFS general substrate transporter"/>
    <property type="match status" value="1"/>
</dbReference>
<evidence type="ECO:0000256" key="6">
    <source>
        <dbReference type="ARBA" id="ARBA00023180"/>
    </source>
</evidence>
<feature type="transmembrane region" description="Helical" evidence="9">
    <location>
        <begin position="77"/>
        <end position="97"/>
    </location>
</feature>
<dbReference type="STRING" id="121845.A0A3Q0IT59"/>
<dbReference type="InterPro" id="IPR010291">
    <property type="entry name" value="Ion_channel_UNC-93"/>
</dbReference>
<organism evidence="10 11">
    <name type="scientific">Diaphorina citri</name>
    <name type="common">Asian citrus psyllid</name>
    <dbReference type="NCBI Taxonomy" id="121845"/>
    <lineage>
        <taxon>Eukaryota</taxon>
        <taxon>Metazoa</taxon>
        <taxon>Ecdysozoa</taxon>
        <taxon>Arthropoda</taxon>
        <taxon>Hexapoda</taxon>
        <taxon>Insecta</taxon>
        <taxon>Pterygota</taxon>
        <taxon>Neoptera</taxon>
        <taxon>Paraneoptera</taxon>
        <taxon>Hemiptera</taxon>
        <taxon>Sternorrhyncha</taxon>
        <taxon>Psylloidea</taxon>
        <taxon>Psyllidae</taxon>
        <taxon>Diaphorininae</taxon>
        <taxon>Diaphorina</taxon>
    </lineage>
</organism>
<dbReference type="PaxDb" id="121845-A0A3Q0IT59"/>
<evidence type="ECO:0000256" key="1">
    <source>
        <dbReference type="ARBA" id="ARBA00004141"/>
    </source>
</evidence>
<evidence type="ECO:0000256" key="4">
    <source>
        <dbReference type="ARBA" id="ARBA00022989"/>
    </source>
</evidence>
<dbReference type="InterPro" id="IPR036259">
    <property type="entry name" value="MFS_trans_sf"/>
</dbReference>
<evidence type="ECO:0000256" key="5">
    <source>
        <dbReference type="ARBA" id="ARBA00023136"/>
    </source>
</evidence>
<name>A0A3Q0IT59_DIACI</name>
<dbReference type="GeneID" id="103507077"/>
<comment type="subcellular location">
    <subcellularLocation>
        <location evidence="1">Membrane</location>
        <topology evidence="1">Multi-pass membrane protein</topology>
    </subcellularLocation>
</comment>
<sequence length="227" mass="24968">MTSPDVLLLLVLFINIGFSYIFTIVYNTCLGFTRTIPNSIEMLPIAGLMSGFGGMVGGILTAIINPEMSFPLNIRPLMLIAFICYIASYAIAFLNFPDSSIFGYTYDKAYIHSSAYLGIFGSFLLHLAEIVYNSETSALLAKLFPNDIVATFAVFMFCKNCSAAITFTGSNFAGLHTQLLCLTGFLLLGTLSFCYVSKRLHRRRKEMSSGGLPLSWNVRSVEESQSS</sequence>
<keyword evidence="3 9" id="KW-0812">Transmembrane</keyword>
<dbReference type="RefSeq" id="XP_026677828.1">
    <property type="nucleotide sequence ID" value="XM_026822027.1"/>
</dbReference>